<organism evidence="1 2">
    <name type="scientific">Tanacetum coccineum</name>
    <dbReference type="NCBI Taxonomy" id="301880"/>
    <lineage>
        <taxon>Eukaryota</taxon>
        <taxon>Viridiplantae</taxon>
        <taxon>Streptophyta</taxon>
        <taxon>Embryophyta</taxon>
        <taxon>Tracheophyta</taxon>
        <taxon>Spermatophyta</taxon>
        <taxon>Magnoliopsida</taxon>
        <taxon>eudicotyledons</taxon>
        <taxon>Gunneridae</taxon>
        <taxon>Pentapetalae</taxon>
        <taxon>asterids</taxon>
        <taxon>campanulids</taxon>
        <taxon>Asterales</taxon>
        <taxon>Asteraceae</taxon>
        <taxon>Asteroideae</taxon>
        <taxon>Anthemideae</taxon>
        <taxon>Anthemidinae</taxon>
        <taxon>Tanacetum</taxon>
    </lineage>
</organism>
<evidence type="ECO:0000313" key="2">
    <source>
        <dbReference type="Proteomes" id="UP001151760"/>
    </source>
</evidence>
<accession>A0ABQ5CR56</accession>
<proteinExistence type="predicted"/>
<reference evidence="1" key="1">
    <citation type="journal article" date="2022" name="Int. J. Mol. Sci.">
        <title>Draft Genome of Tanacetum Coccineum: Genomic Comparison of Closely Related Tanacetum-Family Plants.</title>
        <authorList>
            <person name="Yamashiro T."/>
            <person name="Shiraishi A."/>
            <person name="Nakayama K."/>
            <person name="Satake H."/>
        </authorList>
    </citation>
    <scope>NUCLEOTIDE SEQUENCE</scope>
</reference>
<dbReference type="EMBL" id="BQNB010014524">
    <property type="protein sequence ID" value="GJT29209.1"/>
    <property type="molecule type" value="Genomic_DNA"/>
</dbReference>
<dbReference type="PANTHER" id="PTHR33116:SF79">
    <property type="entry name" value="REVERSE TRANSCRIPTASE DOMAIN, ZINC FINGER, CCHC-TYPE-RELATED"/>
    <property type="match status" value="1"/>
</dbReference>
<sequence length="429" mass="49688">MNIQNDTLESHNDEWKSFQCRHQIALCKYGKSSASALEDPTLRARNPIKEILLKLNLPDHRFKRWCDVQSAFVSNRQILDGPFILNELLSWCKHKKFKAMVFKVDFEKIFDSIRWDYLQDILKMFGFGDKWCGLFLGIPIDSSLTLSHLFFADDDIFVGKWDSLNIRTIVNVLKCFHLASGLKINFHKSKLMGIGTRSEEVEAAAITMGCSIFTTPFVHLGVKVRVPSGMLKLLKLIRRNLFNEVDGSKRKMAWISWNKVLASKKYGGLVVSSLYALNRVLLLKWVWRFFSHGSCLWTRFIKAIYGEDGALNSPSSLSKRSPWLDIIREVIVLRTKGINLLDLIRKKIGIGLHTLFWEDIWLDDLTLKHKFPRLYALDNYKQITVFEKINHVSMVDTFCRPPRGGTEEEQLEFLLFRIDGLILTNIPDR</sequence>
<evidence type="ECO:0008006" key="3">
    <source>
        <dbReference type="Google" id="ProtNLM"/>
    </source>
</evidence>
<protein>
    <recommendedName>
        <fullName evidence="3">RNA-directed DNA polymerase, eukaryota, reverse transcriptase zinc-binding domain protein</fullName>
    </recommendedName>
</protein>
<dbReference type="Proteomes" id="UP001151760">
    <property type="component" value="Unassembled WGS sequence"/>
</dbReference>
<comment type="caution">
    <text evidence="1">The sequence shown here is derived from an EMBL/GenBank/DDBJ whole genome shotgun (WGS) entry which is preliminary data.</text>
</comment>
<gene>
    <name evidence="1" type="ORF">Tco_0909484</name>
</gene>
<evidence type="ECO:0000313" key="1">
    <source>
        <dbReference type="EMBL" id="GJT29209.1"/>
    </source>
</evidence>
<dbReference type="PANTHER" id="PTHR33116">
    <property type="entry name" value="REVERSE TRANSCRIPTASE ZINC-BINDING DOMAIN-CONTAINING PROTEIN-RELATED-RELATED"/>
    <property type="match status" value="1"/>
</dbReference>
<keyword evidence="2" id="KW-1185">Reference proteome</keyword>
<name>A0ABQ5CR56_9ASTR</name>
<reference evidence="1" key="2">
    <citation type="submission" date="2022-01" db="EMBL/GenBank/DDBJ databases">
        <authorList>
            <person name="Yamashiro T."/>
            <person name="Shiraishi A."/>
            <person name="Satake H."/>
            <person name="Nakayama K."/>
        </authorList>
    </citation>
    <scope>NUCLEOTIDE SEQUENCE</scope>
</reference>